<feature type="transmembrane region" description="Helical" evidence="8">
    <location>
        <begin position="328"/>
        <end position="345"/>
    </location>
</feature>
<name>A0A0G0QM41_9BACT</name>
<feature type="transmembrane region" description="Helical" evidence="8">
    <location>
        <begin position="12"/>
        <end position="30"/>
    </location>
</feature>
<evidence type="ECO:0000313" key="10">
    <source>
        <dbReference type="Proteomes" id="UP000034246"/>
    </source>
</evidence>
<feature type="transmembrane region" description="Helical" evidence="8">
    <location>
        <begin position="157"/>
        <end position="173"/>
    </location>
</feature>
<evidence type="ECO:0000256" key="4">
    <source>
        <dbReference type="ARBA" id="ARBA00022679"/>
    </source>
</evidence>
<feature type="transmembrane region" description="Helical" evidence="8">
    <location>
        <begin position="228"/>
        <end position="248"/>
    </location>
</feature>
<dbReference type="Proteomes" id="UP000034246">
    <property type="component" value="Unassembled WGS sequence"/>
</dbReference>
<gene>
    <name evidence="9" type="ORF">UT39_C0007G0030</name>
</gene>
<dbReference type="AlphaFoldDB" id="A0A0G0QM41"/>
<feature type="transmembrane region" description="Helical" evidence="8">
    <location>
        <begin position="357"/>
        <end position="379"/>
    </location>
</feature>
<dbReference type="PANTHER" id="PTHR33908:SF11">
    <property type="entry name" value="MEMBRANE PROTEIN"/>
    <property type="match status" value="1"/>
</dbReference>
<keyword evidence="4" id="KW-0808">Transferase</keyword>
<keyword evidence="7 8" id="KW-0472">Membrane</keyword>
<dbReference type="STRING" id="1618550.UT39_C0007G0030"/>
<comment type="subcellular location">
    <subcellularLocation>
        <location evidence="1">Cell membrane</location>
        <topology evidence="1">Multi-pass membrane protein</topology>
    </subcellularLocation>
</comment>
<feature type="transmembrane region" description="Helical" evidence="8">
    <location>
        <begin position="302"/>
        <end position="321"/>
    </location>
</feature>
<evidence type="ECO:0000256" key="2">
    <source>
        <dbReference type="ARBA" id="ARBA00022475"/>
    </source>
</evidence>
<proteinExistence type="predicted"/>
<keyword evidence="3" id="KW-0328">Glycosyltransferase</keyword>
<evidence type="ECO:0000256" key="1">
    <source>
        <dbReference type="ARBA" id="ARBA00004651"/>
    </source>
</evidence>
<dbReference type="GO" id="GO:0005886">
    <property type="term" value="C:plasma membrane"/>
    <property type="evidence" value="ECO:0007669"/>
    <property type="project" value="UniProtKB-SubCell"/>
</dbReference>
<evidence type="ECO:0000256" key="6">
    <source>
        <dbReference type="ARBA" id="ARBA00022989"/>
    </source>
</evidence>
<accession>A0A0G0QM41</accession>
<evidence type="ECO:0000256" key="3">
    <source>
        <dbReference type="ARBA" id="ARBA00022676"/>
    </source>
</evidence>
<evidence type="ECO:0000256" key="7">
    <source>
        <dbReference type="ARBA" id="ARBA00023136"/>
    </source>
</evidence>
<keyword evidence="5 8" id="KW-0812">Transmembrane</keyword>
<evidence type="ECO:0000313" key="9">
    <source>
        <dbReference type="EMBL" id="KKR11465.1"/>
    </source>
</evidence>
<dbReference type="PANTHER" id="PTHR33908">
    <property type="entry name" value="MANNOSYLTRANSFERASE YKCB-RELATED"/>
    <property type="match status" value="1"/>
</dbReference>
<reference evidence="9 10" key="1">
    <citation type="journal article" date="2015" name="Nature">
        <title>rRNA introns, odd ribosomes, and small enigmatic genomes across a large radiation of phyla.</title>
        <authorList>
            <person name="Brown C.T."/>
            <person name="Hug L.A."/>
            <person name="Thomas B.C."/>
            <person name="Sharon I."/>
            <person name="Castelle C.J."/>
            <person name="Singh A."/>
            <person name="Wilkins M.J."/>
            <person name="Williams K.H."/>
            <person name="Banfield J.F."/>
        </authorList>
    </citation>
    <scope>NUCLEOTIDE SEQUENCE [LARGE SCALE GENOMIC DNA]</scope>
</reference>
<evidence type="ECO:0000256" key="5">
    <source>
        <dbReference type="ARBA" id="ARBA00022692"/>
    </source>
</evidence>
<comment type="caution">
    <text evidence="9">The sequence shown here is derived from an EMBL/GenBank/DDBJ whole genome shotgun (WGS) entry which is preliminary data.</text>
</comment>
<organism evidence="9 10">
    <name type="scientific">Candidatus Woesebacteria bacterium GW2011_GWA1_39_21</name>
    <dbReference type="NCBI Taxonomy" id="1618550"/>
    <lineage>
        <taxon>Bacteria</taxon>
        <taxon>Candidatus Woeseibacteriota</taxon>
    </lineage>
</organism>
<feature type="transmembrane region" description="Helical" evidence="8">
    <location>
        <begin position="180"/>
        <end position="196"/>
    </location>
</feature>
<protein>
    <submittedName>
        <fullName evidence="9">Uncharacterized protein</fullName>
    </submittedName>
</protein>
<sequence length="559" mass="65040">MNRFINNKKYILIGLILVIAFFLRIFNVVYDPPSLNWDEVSIGYNAFSVLKTSKDEWGKVFPTIFRAYGDYKLPLYVYLTVPSISLFGLNTFSVRLVSVVAGTISVLFTYLLVKELLSLEKARGMRKSDDKTEAVATLSALLVTLEPWSLFLSRPAFEANLALCFFNVGFYFFLKSIRRLQNIVPSIIFFGLTLWTYNSYRIFTPLFVVFLFLIFRNELKAFVNNRKYLMQGSILTLLFLLPLIYQFAAGVGVMRYSKVAIIDEGAIGQIINLRDKYNFSPLVERAVFNRPTYFTYNFLKNIFSQYKIDLIFLISGVIFLIKSKDKKTALLLGWLILGTVPSSLTREAPHVLRSITMLPAPMIISAFGFVGVFSLIVSLSSKVKSFNTGIICTFFVVLYLLILAKQLLNYQVNYFNSYKSTYSWSWQYGYQEVIQYVAENYNKYDKIIVTKKYGEPHEFFLFYLKWNPLLYQADKNLIRFEQSNWFWVDRFDKFFFVNDWEVPSEEWQPFVLESKKEEIDCREIKCLLITSPGNVPKTWNKLESVQFLDGSGAFEIYDN</sequence>
<dbReference type="InterPro" id="IPR050297">
    <property type="entry name" value="LipidA_mod_glycosyltrf_83"/>
</dbReference>
<keyword evidence="6 8" id="KW-1133">Transmembrane helix</keyword>
<keyword evidence="2" id="KW-1003">Cell membrane</keyword>
<dbReference type="GO" id="GO:0016763">
    <property type="term" value="F:pentosyltransferase activity"/>
    <property type="evidence" value="ECO:0007669"/>
    <property type="project" value="TreeGrafter"/>
</dbReference>
<dbReference type="GO" id="GO:0009103">
    <property type="term" value="P:lipopolysaccharide biosynthetic process"/>
    <property type="evidence" value="ECO:0007669"/>
    <property type="project" value="UniProtKB-ARBA"/>
</dbReference>
<feature type="transmembrane region" description="Helical" evidence="8">
    <location>
        <begin position="386"/>
        <end position="404"/>
    </location>
</feature>
<dbReference type="EMBL" id="LBWP01000007">
    <property type="protein sequence ID" value="KKR11465.1"/>
    <property type="molecule type" value="Genomic_DNA"/>
</dbReference>
<evidence type="ECO:0000256" key="8">
    <source>
        <dbReference type="SAM" id="Phobius"/>
    </source>
</evidence>
<feature type="transmembrane region" description="Helical" evidence="8">
    <location>
        <begin position="202"/>
        <end position="219"/>
    </location>
</feature>
<feature type="transmembrane region" description="Helical" evidence="8">
    <location>
        <begin position="92"/>
        <end position="113"/>
    </location>
</feature>
<feature type="transmembrane region" description="Helical" evidence="8">
    <location>
        <begin position="134"/>
        <end position="151"/>
    </location>
</feature>